<keyword evidence="2" id="KW-1185">Reference proteome</keyword>
<name>A0A7C8I0V7_9PLEO</name>
<accession>A0A7C8I0V7</accession>
<proteinExistence type="predicted"/>
<dbReference type="AlphaFoldDB" id="A0A7C8I0V7"/>
<evidence type="ECO:0000313" key="1">
    <source>
        <dbReference type="EMBL" id="KAF2867777.1"/>
    </source>
</evidence>
<dbReference type="EMBL" id="JAADJZ010000022">
    <property type="protein sequence ID" value="KAF2867777.1"/>
    <property type="molecule type" value="Genomic_DNA"/>
</dbReference>
<dbReference type="OrthoDB" id="2951834at2759"/>
<comment type="caution">
    <text evidence="1">The sequence shown here is derived from an EMBL/GenBank/DDBJ whole genome shotgun (WGS) entry which is preliminary data.</text>
</comment>
<evidence type="ECO:0000313" key="2">
    <source>
        <dbReference type="Proteomes" id="UP000481861"/>
    </source>
</evidence>
<organism evidence="1 2">
    <name type="scientific">Massariosphaeria phaeospora</name>
    <dbReference type="NCBI Taxonomy" id="100035"/>
    <lineage>
        <taxon>Eukaryota</taxon>
        <taxon>Fungi</taxon>
        <taxon>Dikarya</taxon>
        <taxon>Ascomycota</taxon>
        <taxon>Pezizomycotina</taxon>
        <taxon>Dothideomycetes</taxon>
        <taxon>Pleosporomycetidae</taxon>
        <taxon>Pleosporales</taxon>
        <taxon>Pleosporales incertae sedis</taxon>
        <taxon>Massariosphaeria</taxon>
    </lineage>
</organism>
<dbReference type="Proteomes" id="UP000481861">
    <property type="component" value="Unassembled WGS sequence"/>
</dbReference>
<gene>
    <name evidence="1" type="ORF">BDV95DRAFT_175437</name>
</gene>
<protein>
    <submittedName>
        <fullName evidence="1">Uncharacterized protein</fullName>
    </submittedName>
</protein>
<sequence>MMNFRFLDLPSVVRKQIYRELLVPPTFVLNGLVEQRRPSTDILYTNRQIYAESSDTFYSRNLFTAVSTNVYAHLWTKTTFVFPKPCSGDEEGTLTRGVTLWKIPRPRTIAQCTRFAMTMDVISPTPLHPYRPAMFVVSARMLHFFVRSLPCEMVYGAIDFSVENTFHYQTITQLSELLFGRLTGGPVYHDLGALRIKGPVSMDCYRAMVRKFVSYEKMPWHQWRLIAKLYGRDPREFKPLRPRPSRASESVGIHFGLLEYKMDNQPRIMLDIFDIRWDCQEFMVDELEHECAGRHRDQYAEVVDLYRQLIRTYSQLADVYPARASTGYLRAHEVAEEALDYVDRADRSAFPEDLEEYPQSDIDETNAIKADLYAQAAMTCSKLGDETAALSIMQDAWFYEM</sequence>
<reference evidence="1 2" key="1">
    <citation type="submission" date="2020-01" db="EMBL/GenBank/DDBJ databases">
        <authorList>
            <consortium name="DOE Joint Genome Institute"/>
            <person name="Haridas S."/>
            <person name="Albert R."/>
            <person name="Binder M."/>
            <person name="Bloem J."/>
            <person name="Labutti K."/>
            <person name="Salamov A."/>
            <person name="Andreopoulos B."/>
            <person name="Baker S.E."/>
            <person name="Barry K."/>
            <person name="Bills G."/>
            <person name="Bluhm B.H."/>
            <person name="Cannon C."/>
            <person name="Castanera R."/>
            <person name="Culley D.E."/>
            <person name="Daum C."/>
            <person name="Ezra D."/>
            <person name="Gonzalez J.B."/>
            <person name="Henrissat B."/>
            <person name="Kuo A."/>
            <person name="Liang C."/>
            <person name="Lipzen A."/>
            <person name="Lutzoni F."/>
            <person name="Magnuson J."/>
            <person name="Mondo S."/>
            <person name="Nolan M."/>
            <person name="Ohm R."/>
            <person name="Pangilinan J."/>
            <person name="Park H.-J.H."/>
            <person name="Ramirez L."/>
            <person name="Alfaro M."/>
            <person name="Sun H."/>
            <person name="Tritt A."/>
            <person name="Yoshinaga Y."/>
            <person name="Zwiers L.-H.L."/>
            <person name="Turgeon B.G."/>
            <person name="Goodwin S.B."/>
            <person name="Spatafora J.W."/>
            <person name="Crous P.W."/>
            <person name="Grigoriev I.V."/>
        </authorList>
    </citation>
    <scope>NUCLEOTIDE SEQUENCE [LARGE SCALE GENOMIC DNA]</scope>
    <source>
        <strain evidence="1 2">CBS 611.86</strain>
    </source>
</reference>